<evidence type="ECO:0000313" key="3">
    <source>
        <dbReference type="EMBL" id="QDU32765.1"/>
    </source>
</evidence>
<dbReference type="NCBIfam" id="TIGR02595">
    <property type="entry name" value="PEP_CTERM"/>
    <property type="match status" value="1"/>
</dbReference>
<dbReference type="InterPro" id="IPR013424">
    <property type="entry name" value="Ice-binding_C"/>
</dbReference>
<proteinExistence type="predicted"/>
<protein>
    <recommendedName>
        <fullName evidence="2">Ice-binding protein C-terminal domain-containing protein</fullName>
    </recommendedName>
</protein>
<dbReference type="EMBL" id="CP036425">
    <property type="protein sequence ID" value="QDU32765.1"/>
    <property type="molecule type" value="Genomic_DNA"/>
</dbReference>
<organism evidence="3 4">
    <name type="scientific">Poriferisphaera corsica</name>
    <dbReference type="NCBI Taxonomy" id="2528020"/>
    <lineage>
        <taxon>Bacteria</taxon>
        <taxon>Pseudomonadati</taxon>
        <taxon>Planctomycetota</taxon>
        <taxon>Phycisphaerae</taxon>
        <taxon>Phycisphaerales</taxon>
        <taxon>Phycisphaeraceae</taxon>
        <taxon>Poriferisphaera</taxon>
    </lineage>
</organism>
<keyword evidence="1" id="KW-0732">Signal</keyword>
<reference evidence="3 4" key="1">
    <citation type="submission" date="2019-02" db="EMBL/GenBank/DDBJ databases">
        <title>Deep-cultivation of Planctomycetes and their phenomic and genomic characterization uncovers novel biology.</title>
        <authorList>
            <person name="Wiegand S."/>
            <person name="Jogler M."/>
            <person name="Boedeker C."/>
            <person name="Pinto D."/>
            <person name="Vollmers J."/>
            <person name="Rivas-Marin E."/>
            <person name="Kohn T."/>
            <person name="Peeters S.H."/>
            <person name="Heuer A."/>
            <person name="Rast P."/>
            <person name="Oberbeckmann S."/>
            <person name="Bunk B."/>
            <person name="Jeske O."/>
            <person name="Meyerdierks A."/>
            <person name="Storesund J.E."/>
            <person name="Kallscheuer N."/>
            <person name="Luecker S."/>
            <person name="Lage O.M."/>
            <person name="Pohl T."/>
            <person name="Merkel B.J."/>
            <person name="Hornburger P."/>
            <person name="Mueller R.-W."/>
            <person name="Bruemmer F."/>
            <person name="Labrenz M."/>
            <person name="Spormann A.M."/>
            <person name="Op den Camp H."/>
            <person name="Overmann J."/>
            <person name="Amann R."/>
            <person name="Jetten M.S.M."/>
            <person name="Mascher T."/>
            <person name="Medema M.H."/>
            <person name="Devos D.P."/>
            <person name="Kaster A.-K."/>
            <person name="Ovreas L."/>
            <person name="Rohde M."/>
            <person name="Galperin M.Y."/>
            <person name="Jogler C."/>
        </authorList>
    </citation>
    <scope>NUCLEOTIDE SEQUENCE [LARGE SCALE GENOMIC DNA]</scope>
    <source>
        <strain evidence="3 4">KS4</strain>
    </source>
</reference>
<feature type="signal peptide" evidence="1">
    <location>
        <begin position="1"/>
        <end position="22"/>
    </location>
</feature>
<dbReference type="Pfam" id="PF07589">
    <property type="entry name" value="PEP-CTERM"/>
    <property type="match status" value="1"/>
</dbReference>
<dbReference type="Proteomes" id="UP000317369">
    <property type="component" value="Chromosome"/>
</dbReference>
<gene>
    <name evidence="3" type="ORF">KS4_07990</name>
</gene>
<sequence length="242" mass="25151" precursor="true">MRLKKAMSVVICSATMGLFGVAEDAAAEQIYTADLALAGVFDGNTSDAYDYESITGMTLTLTIPDALTMTSNIELDGGSATYYSGVTISDVTIHTTSGDWMPSLVYAAEANLWDYVDGGIQSINHYSFGNVGDEITGITFGLERVLGILPGLPSFFNVGTGASGAGTFDPNTYLSSGLPTFTNISERHALYTNGGYTSSEIIGAGGSAYFDIVSFTGGPIPEPASLSLLGLGGLVVLGRRRG</sequence>
<evidence type="ECO:0000256" key="1">
    <source>
        <dbReference type="SAM" id="SignalP"/>
    </source>
</evidence>
<dbReference type="AlphaFoldDB" id="A0A517YRB0"/>
<evidence type="ECO:0000313" key="4">
    <source>
        <dbReference type="Proteomes" id="UP000317369"/>
    </source>
</evidence>
<name>A0A517YRB0_9BACT</name>
<accession>A0A517YRB0</accession>
<evidence type="ECO:0000259" key="2">
    <source>
        <dbReference type="Pfam" id="PF07589"/>
    </source>
</evidence>
<dbReference type="RefSeq" id="WP_145074853.1">
    <property type="nucleotide sequence ID" value="NZ_CP036425.1"/>
</dbReference>
<feature type="chain" id="PRO_5021781478" description="Ice-binding protein C-terminal domain-containing protein" evidence="1">
    <location>
        <begin position="23"/>
        <end position="242"/>
    </location>
</feature>
<feature type="domain" description="Ice-binding protein C-terminal" evidence="2">
    <location>
        <begin position="219"/>
        <end position="241"/>
    </location>
</feature>
<keyword evidence="4" id="KW-1185">Reference proteome</keyword>
<dbReference type="KEGG" id="pcor:KS4_07990"/>